<feature type="domain" description="Histidine kinase" evidence="8">
    <location>
        <begin position="209"/>
        <end position="401"/>
    </location>
</feature>
<dbReference type="GO" id="GO:0005524">
    <property type="term" value="F:ATP binding"/>
    <property type="evidence" value="ECO:0007669"/>
    <property type="project" value="UniProtKB-KW"/>
</dbReference>
<dbReference type="Gene3D" id="3.30.565.10">
    <property type="entry name" value="Histidine kinase-like ATPase, C-terminal domain"/>
    <property type="match status" value="1"/>
</dbReference>
<dbReference type="GO" id="GO:0004673">
    <property type="term" value="F:protein histidine kinase activity"/>
    <property type="evidence" value="ECO:0007669"/>
    <property type="project" value="UniProtKB-EC"/>
</dbReference>
<dbReference type="SUPFAM" id="SSF55874">
    <property type="entry name" value="ATPase domain of HSP90 chaperone/DNA topoisomerase II/histidine kinase"/>
    <property type="match status" value="1"/>
</dbReference>
<dbReference type="OrthoDB" id="341208at2"/>
<keyword evidence="7" id="KW-0067">ATP-binding</keyword>
<comment type="catalytic activity">
    <reaction evidence="1">
        <text>ATP + protein L-histidine = ADP + protein N-phospho-L-histidine.</text>
        <dbReference type="EC" id="2.7.13.3"/>
    </reaction>
</comment>
<evidence type="ECO:0000256" key="6">
    <source>
        <dbReference type="ARBA" id="ARBA00022777"/>
    </source>
</evidence>
<comment type="caution">
    <text evidence="9">The sequence shown here is derived from an EMBL/GenBank/DDBJ whole genome shotgun (WGS) entry which is preliminary data.</text>
</comment>
<dbReference type="Pfam" id="PF02518">
    <property type="entry name" value="HATPase_c"/>
    <property type="match status" value="1"/>
</dbReference>
<evidence type="ECO:0000259" key="8">
    <source>
        <dbReference type="PROSITE" id="PS50109"/>
    </source>
</evidence>
<protein>
    <recommendedName>
        <fullName evidence="2">histidine kinase</fullName>
        <ecNumber evidence="2">2.7.13.3</ecNumber>
    </recommendedName>
</protein>
<dbReference type="EMBL" id="QGTR01000001">
    <property type="protein sequence ID" value="PWW04222.1"/>
    <property type="molecule type" value="Genomic_DNA"/>
</dbReference>
<dbReference type="PRINTS" id="PR00344">
    <property type="entry name" value="BCTRLSENSOR"/>
</dbReference>
<dbReference type="Pfam" id="PF13185">
    <property type="entry name" value="GAF_2"/>
    <property type="match status" value="1"/>
</dbReference>
<dbReference type="InterPro" id="IPR003594">
    <property type="entry name" value="HATPase_dom"/>
</dbReference>
<dbReference type="InterPro" id="IPR004358">
    <property type="entry name" value="Sig_transdc_His_kin-like_C"/>
</dbReference>
<dbReference type="InterPro" id="IPR011495">
    <property type="entry name" value="Sig_transdc_His_kin_sub2_dim/P"/>
</dbReference>
<dbReference type="Pfam" id="PF07568">
    <property type="entry name" value="HisKA_2"/>
    <property type="match status" value="1"/>
</dbReference>
<dbReference type="PANTHER" id="PTHR41523">
    <property type="entry name" value="TWO-COMPONENT SYSTEM SENSOR PROTEIN"/>
    <property type="match status" value="1"/>
</dbReference>
<evidence type="ECO:0000256" key="3">
    <source>
        <dbReference type="ARBA" id="ARBA00022553"/>
    </source>
</evidence>
<dbReference type="InterPro" id="IPR029016">
    <property type="entry name" value="GAF-like_dom_sf"/>
</dbReference>
<dbReference type="InterPro" id="IPR003018">
    <property type="entry name" value="GAF"/>
</dbReference>
<dbReference type="Gene3D" id="3.30.450.20">
    <property type="entry name" value="PAS domain"/>
    <property type="match status" value="1"/>
</dbReference>
<keyword evidence="6 9" id="KW-0418">Kinase</keyword>
<evidence type="ECO:0000256" key="5">
    <source>
        <dbReference type="ARBA" id="ARBA00022741"/>
    </source>
</evidence>
<evidence type="ECO:0000256" key="4">
    <source>
        <dbReference type="ARBA" id="ARBA00022679"/>
    </source>
</evidence>
<sequence length="405" mass="42739">MINETSGSSAGSHAVATASLEQRLRQQSLVAEFGRFALQDKTLAAILARACEIAAEGLGVRLAKVMEWRKSDGNFLIIAGIGWRDGVVGHATVPGGTESPAGFAFETGEPVISNHLDTESRFRTPAIMVEHDVKRAINVLIDGDSERFGVLEADSPSNGSFSSNDTNFLQSLANTLGVAIEKEMSHNQIRALNRELEESLRLKEMLAKEIDHRIKNSLSVVGSLLKMQARRSGNEEVKSALQNAASRISTIASVHGALYSGAHSEHVAFAPYLEHLGAQLAESHGESDLVIKVDAEPVSVASDCAVSLGILTAELITNAIKHAASHGRSPAITVESTTSETDFVLLVSDDGPGLPDGFDPASTSGLGMQIVRSLAKSLSGVLETSSSPSGAVFLVRIPLSALLAD</sequence>
<evidence type="ECO:0000256" key="7">
    <source>
        <dbReference type="ARBA" id="ARBA00022840"/>
    </source>
</evidence>
<dbReference type="PANTHER" id="PTHR41523:SF8">
    <property type="entry name" value="ETHYLENE RESPONSE SENSOR PROTEIN"/>
    <property type="match status" value="1"/>
</dbReference>
<evidence type="ECO:0000313" key="10">
    <source>
        <dbReference type="Proteomes" id="UP000246352"/>
    </source>
</evidence>
<dbReference type="RefSeq" id="WP_158284854.1">
    <property type="nucleotide sequence ID" value="NZ_QGTR01000001.1"/>
</dbReference>
<evidence type="ECO:0000313" key="9">
    <source>
        <dbReference type="EMBL" id="PWW04222.1"/>
    </source>
</evidence>
<keyword evidence="5" id="KW-0547">Nucleotide-binding</keyword>
<dbReference type="InterPro" id="IPR036890">
    <property type="entry name" value="HATPase_C_sf"/>
</dbReference>
<dbReference type="PROSITE" id="PS50109">
    <property type="entry name" value="HIS_KIN"/>
    <property type="match status" value="1"/>
</dbReference>
<organism evidence="9 10">
    <name type="scientific">Hoeflea marina</name>
    <dbReference type="NCBI Taxonomy" id="274592"/>
    <lineage>
        <taxon>Bacteria</taxon>
        <taxon>Pseudomonadati</taxon>
        <taxon>Pseudomonadota</taxon>
        <taxon>Alphaproteobacteria</taxon>
        <taxon>Hyphomicrobiales</taxon>
        <taxon>Rhizobiaceae</taxon>
        <taxon>Hoeflea</taxon>
    </lineage>
</organism>
<evidence type="ECO:0000256" key="2">
    <source>
        <dbReference type="ARBA" id="ARBA00012438"/>
    </source>
</evidence>
<keyword evidence="4" id="KW-0808">Transferase</keyword>
<dbReference type="Proteomes" id="UP000246352">
    <property type="component" value="Unassembled WGS sequence"/>
</dbReference>
<accession>A0A317PRY7</accession>
<proteinExistence type="predicted"/>
<dbReference type="InterPro" id="IPR005467">
    <property type="entry name" value="His_kinase_dom"/>
</dbReference>
<name>A0A317PRY7_9HYPH</name>
<dbReference type="SUPFAM" id="SSF55781">
    <property type="entry name" value="GAF domain-like"/>
    <property type="match status" value="1"/>
</dbReference>
<dbReference type="Gene3D" id="3.30.450.40">
    <property type="match status" value="1"/>
</dbReference>
<dbReference type="EC" id="2.7.13.3" evidence="2"/>
<keyword evidence="3" id="KW-0597">Phosphoprotein</keyword>
<dbReference type="SMART" id="SM00065">
    <property type="entry name" value="GAF"/>
    <property type="match status" value="1"/>
</dbReference>
<dbReference type="SMART" id="SM00387">
    <property type="entry name" value="HATPase_c"/>
    <property type="match status" value="1"/>
</dbReference>
<keyword evidence="10" id="KW-1185">Reference proteome</keyword>
<evidence type="ECO:0000256" key="1">
    <source>
        <dbReference type="ARBA" id="ARBA00000085"/>
    </source>
</evidence>
<dbReference type="AlphaFoldDB" id="A0A317PRY7"/>
<reference evidence="9 10" key="1">
    <citation type="submission" date="2018-05" db="EMBL/GenBank/DDBJ databases">
        <title>Genomic Encyclopedia of Type Strains, Phase IV (KMG-IV): sequencing the most valuable type-strain genomes for metagenomic binning, comparative biology and taxonomic classification.</title>
        <authorList>
            <person name="Goeker M."/>
        </authorList>
    </citation>
    <scope>NUCLEOTIDE SEQUENCE [LARGE SCALE GENOMIC DNA]</scope>
    <source>
        <strain evidence="9 10">DSM 16791</strain>
    </source>
</reference>
<gene>
    <name evidence="9" type="ORF">DFR52_101916</name>
</gene>